<dbReference type="EC" id="3.1.3.2" evidence="3"/>
<dbReference type="InterPro" id="IPR050645">
    <property type="entry name" value="Histidine_acid_phosphatase"/>
</dbReference>
<dbReference type="PANTHER" id="PTHR11567:SF211">
    <property type="entry name" value="PROSTATIC ACID PHOSPHATASE"/>
    <property type="match status" value="1"/>
</dbReference>
<evidence type="ECO:0000313" key="8">
    <source>
        <dbReference type="EMBL" id="CAB3411071.1"/>
    </source>
</evidence>
<dbReference type="OrthoDB" id="258392at2759"/>
<dbReference type="Gene3D" id="3.40.50.1240">
    <property type="entry name" value="Phosphoglycerate mutase-like"/>
    <property type="match status" value="1"/>
</dbReference>
<accession>A0A8S1F5H5</accession>
<dbReference type="AlphaFoldDB" id="A0A8S1F5H5"/>
<evidence type="ECO:0000256" key="6">
    <source>
        <dbReference type="ARBA" id="ARBA00023157"/>
    </source>
</evidence>
<proteinExistence type="inferred from homology"/>
<keyword evidence="6" id="KW-1015">Disulfide bond</keyword>
<protein>
    <recommendedName>
        <fullName evidence="3">acid phosphatase</fullName>
        <ecNumber evidence="3">3.1.3.2</ecNumber>
    </recommendedName>
</protein>
<evidence type="ECO:0000256" key="4">
    <source>
        <dbReference type="ARBA" id="ARBA00022729"/>
    </source>
</evidence>
<dbReference type="EMBL" id="CADEPM010000012">
    <property type="protein sequence ID" value="CAB3411071.1"/>
    <property type="molecule type" value="Genomic_DNA"/>
</dbReference>
<evidence type="ECO:0000313" key="9">
    <source>
        <dbReference type="Proteomes" id="UP000494206"/>
    </source>
</evidence>
<evidence type="ECO:0000256" key="1">
    <source>
        <dbReference type="ARBA" id="ARBA00000032"/>
    </source>
</evidence>
<keyword evidence="7" id="KW-0325">Glycoprotein</keyword>
<evidence type="ECO:0000256" key="7">
    <source>
        <dbReference type="ARBA" id="ARBA00023180"/>
    </source>
</evidence>
<comment type="similarity">
    <text evidence="2">Belongs to the histidine acid phosphatase family.</text>
</comment>
<reference evidence="8 9" key="1">
    <citation type="submission" date="2020-04" db="EMBL/GenBank/DDBJ databases">
        <authorList>
            <person name="Laetsch R D."/>
            <person name="Stevens L."/>
            <person name="Kumar S."/>
            <person name="Blaxter L. M."/>
        </authorList>
    </citation>
    <scope>NUCLEOTIDE SEQUENCE [LARGE SCALE GENOMIC DNA]</scope>
</reference>
<dbReference type="Proteomes" id="UP000494206">
    <property type="component" value="Unassembled WGS sequence"/>
</dbReference>
<name>A0A8S1F5H5_9PELO</name>
<dbReference type="InterPro" id="IPR000560">
    <property type="entry name" value="His_Pase_clade-2"/>
</dbReference>
<comment type="caution">
    <text evidence="8">The sequence shown here is derived from an EMBL/GenBank/DDBJ whole genome shotgun (WGS) entry which is preliminary data.</text>
</comment>
<dbReference type="Pfam" id="PF00328">
    <property type="entry name" value="His_Phos_2"/>
    <property type="match status" value="1"/>
</dbReference>
<evidence type="ECO:0000256" key="2">
    <source>
        <dbReference type="ARBA" id="ARBA00005375"/>
    </source>
</evidence>
<comment type="catalytic activity">
    <reaction evidence="1">
        <text>a phosphate monoester + H2O = an alcohol + phosphate</text>
        <dbReference type="Rhea" id="RHEA:15017"/>
        <dbReference type="ChEBI" id="CHEBI:15377"/>
        <dbReference type="ChEBI" id="CHEBI:30879"/>
        <dbReference type="ChEBI" id="CHEBI:43474"/>
        <dbReference type="ChEBI" id="CHEBI:67140"/>
        <dbReference type="EC" id="3.1.3.2"/>
    </reaction>
</comment>
<organism evidence="8 9">
    <name type="scientific">Caenorhabditis bovis</name>
    <dbReference type="NCBI Taxonomy" id="2654633"/>
    <lineage>
        <taxon>Eukaryota</taxon>
        <taxon>Metazoa</taxon>
        <taxon>Ecdysozoa</taxon>
        <taxon>Nematoda</taxon>
        <taxon>Chromadorea</taxon>
        <taxon>Rhabditida</taxon>
        <taxon>Rhabditina</taxon>
        <taxon>Rhabditomorpha</taxon>
        <taxon>Rhabditoidea</taxon>
        <taxon>Rhabditidae</taxon>
        <taxon>Peloderinae</taxon>
        <taxon>Caenorhabditis</taxon>
    </lineage>
</organism>
<dbReference type="CDD" id="cd07061">
    <property type="entry name" value="HP_HAP_like"/>
    <property type="match status" value="1"/>
</dbReference>
<dbReference type="SUPFAM" id="SSF53254">
    <property type="entry name" value="Phosphoglycerate mutase-like"/>
    <property type="match status" value="1"/>
</dbReference>
<sequence length="417" mass="48121">MCLFSSTYSANNDMEMVFVQTFFRHGDRAALYDHFPISVEEWEEAAGGIGELSPIGLQQTRKLGKALRERYISDLKWLSKTYKAKEIYVRSTNVNRTIMSGNSVFSGMYTTAQSQNDGIISMIPVHVEDEPCGVTEKCVCKRKTEIETLRRNSTVFLKWFGNPQNIGFGMNISKWYNVSIEDTVLVPDSLTCQRIHFNDTLYAKAPWYNEEFYRASQEWYKPQKAQHAGVYGSEEPPIVNGIDVQAELRRLQIPMLAEVYDRAMMKFQCYRNPTNCSESVNNLKFFAYSSHDRTMFILMGLLGVEELVDTEVGWPDYTATLVFENFVKNGTDDNYFRLLYRAHPFETTFQVVTQKIKDCDNQEYCSMEVLRNITDTYKTDMDIDTMCNTPIQKSGNSQRNLLFLANTLIVSFAKHFV</sequence>
<keyword evidence="9" id="KW-1185">Reference proteome</keyword>
<dbReference type="PANTHER" id="PTHR11567">
    <property type="entry name" value="ACID PHOSPHATASE-RELATED"/>
    <property type="match status" value="1"/>
</dbReference>
<evidence type="ECO:0000256" key="3">
    <source>
        <dbReference type="ARBA" id="ARBA00012646"/>
    </source>
</evidence>
<dbReference type="GO" id="GO:0003993">
    <property type="term" value="F:acid phosphatase activity"/>
    <property type="evidence" value="ECO:0007669"/>
    <property type="project" value="UniProtKB-EC"/>
</dbReference>
<keyword evidence="4" id="KW-0732">Signal</keyword>
<evidence type="ECO:0000256" key="5">
    <source>
        <dbReference type="ARBA" id="ARBA00022801"/>
    </source>
</evidence>
<dbReference type="InterPro" id="IPR029033">
    <property type="entry name" value="His_PPase_superfam"/>
</dbReference>
<keyword evidence="5" id="KW-0378">Hydrolase</keyword>
<gene>
    <name evidence="8" type="ORF">CBOVIS_LOCUS12503</name>
</gene>